<sequence length="116" mass="11944">MASTSSLTTARSTTTTTSPIASMTPMDLRCRCPCPGASPMASPCCRTRSRARTGSTSLGAVAHRHVELREGVGHGGDEAGACAEVQGHNDAEEGVVGKGRRHALPLDEEVGGRLVS</sequence>
<feature type="region of interest" description="Disordered" evidence="1">
    <location>
        <begin position="92"/>
        <end position="116"/>
    </location>
</feature>
<organism evidence="2 3">
    <name type="scientific">Oryza sativa subsp. indica</name>
    <name type="common">Rice</name>
    <dbReference type="NCBI Taxonomy" id="39946"/>
    <lineage>
        <taxon>Eukaryota</taxon>
        <taxon>Viridiplantae</taxon>
        <taxon>Streptophyta</taxon>
        <taxon>Embryophyta</taxon>
        <taxon>Tracheophyta</taxon>
        <taxon>Spermatophyta</taxon>
        <taxon>Magnoliopsida</taxon>
        <taxon>Liliopsida</taxon>
        <taxon>Poales</taxon>
        <taxon>Poaceae</taxon>
        <taxon>BOP clade</taxon>
        <taxon>Oryzoideae</taxon>
        <taxon>Oryzeae</taxon>
        <taxon>Oryzinae</taxon>
        <taxon>Oryza</taxon>
        <taxon>Oryza sativa</taxon>
    </lineage>
</organism>
<accession>A2WQA2</accession>
<gene>
    <name evidence="2" type="ORF">OsI_02030</name>
</gene>
<feature type="region of interest" description="Disordered" evidence="1">
    <location>
        <begin position="1"/>
        <end position="22"/>
    </location>
</feature>
<dbReference type="HOGENOM" id="CLU_2100950_0_0_1"/>
<dbReference type="Proteomes" id="UP000007015">
    <property type="component" value="Chromosome 1"/>
</dbReference>
<dbReference type="Gramene" id="BGIOSGA003570-TA">
    <property type="protein sequence ID" value="BGIOSGA003570-PA"/>
    <property type="gene ID" value="BGIOSGA003570"/>
</dbReference>
<keyword evidence="3" id="KW-1185">Reference proteome</keyword>
<evidence type="ECO:0000313" key="2">
    <source>
        <dbReference type="EMBL" id="EAY74148.1"/>
    </source>
</evidence>
<evidence type="ECO:0000256" key="1">
    <source>
        <dbReference type="SAM" id="MobiDB-lite"/>
    </source>
</evidence>
<dbReference type="AlphaFoldDB" id="A2WQA2"/>
<evidence type="ECO:0000313" key="3">
    <source>
        <dbReference type="Proteomes" id="UP000007015"/>
    </source>
</evidence>
<reference evidence="2 3" key="1">
    <citation type="journal article" date="2005" name="PLoS Biol.">
        <title>The genomes of Oryza sativa: a history of duplications.</title>
        <authorList>
            <person name="Yu J."/>
            <person name="Wang J."/>
            <person name="Lin W."/>
            <person name="Li S."/>
            <person name="Li H."/>
            <person name="Zhou J."/>
            <person name="Ni P."/>
            <person name="Dong W."/>
            <person name="Hu S."/>
            <person name="Zeng C."/>
            <person name="Zhang J."/>
            <person name="Zhang Y."/>
            <person name="Li R."/>
            <person name="Xu Z."/>
            <person name="Li S."/>
            <person name="Li X."/>
            <person name="Zheng H."/>
            <person name="Cong L."/>
            <person name="Lin L."/>
            <person name="Yin J."/>
            <person name="Geng J."/>
            <person name="Li G."/>
            <person name="Shi J."/>
            <person name="Liu J."/>
            <person name="Lv H."/>
            <person name="Li J."/>
            <person name="Wang J."/>
            <person name="Deng Y."/>
            <person name="Ran L."/>
            <person name="Shi X."/>
            <person name="Wang X."/>
            <person name="Wu Q."/>
            <person name="Li C."/>
            <person name="Ren X."/>
            <person name="Wang J."/>
            <person name="Wang X."/>
            <person name="Li D."/>
            <person name="Liu D."/>
            <person name="Zhang X."/>
            <person name="Ji Z."/>
            <person name="Zhao W."/>
            <person name="Sun Y."/>
            <person name="Zhang Z."/>
            <person name="Bao J."/>
            <person name="Han Y."/>
            <person name="Dong L."/>
            <person name="Ji J."/>
            <person name="Chen P."/>
            <person name="Wu S."/>
            <person name="Liu J."/>
            <person name="Xiao Y."/>
            <person name="Bu D."/>
            <person name="Tan J."/>
            <person name="Yang L."/>
            <person name="Ye C."/>
            <person name="Zhang J."/>
            <person name="Xu J."/>
            <person name="Zhou Y."/>
            <person name="Yu Y."/>
            <person name="Zhang B."/>
            <person name="Zhuang S."/>
            <person name="Wei H."/>
            <person name="Liu B."/>
            <person name="Lei M."/>
            <person name="Yu H."/>
            <person name="Li Y."/>
            <person name="Xu H."/>
            <person name="Wei S."/>
            <person name="He X."/>
            <person name="Fang L."/>
            <person name="Zhang Z."/>
            <person name="Zhang Y."/>
            <person name="Huang X."/>
            <person name="Su Z."/>
            <person name="Tong W."/>
            <person name="Li J."/>
            <person name="Tong Z."/>
            <person name="Li S."/>
            <person name="Ye J."/>
            <person name="Wang L."/>
            <person name="Fang L."/>
            <person name="Lei T."/>
            <person name="Chen C."/>
            <person name="Chen H."/>
            <person name="Xu Z."/>
            <person name="Li H."/>
            <person name="Huang H."/>
            <person name="Zhang F."/>
            <person name="Xu H."/>
            <person name="Li N."/>
            <person name="Zhao C."/>
            <person name="Li S."/>
            <person name="Dong L."/>
            <person name="Huang Y."/>
            <person name="Li L."/>
            <person name="Xi Y."/>
            <person name="Qi Q."/>
            <person name="Li W."/>
            <person name="Zhang B."/>
            <person name="Hu W."/>
            <person name="Zhang Y."/>
            <person name="Tian X."/>
            <person name="Jiao Y."/>
            <person name="Liang X."/>
            <person name="Jin J."/>
            <person name="Gao L."/>
            <person name="Zheng W."/>
            <person name="Hao B."/>
            <person name="Liu S."/>
            <person name="Wang W."/>
            <person name="Yuan L."/>
            <person name="Cao M."/>
            <person name="McDermott J."/>
            <person name="Samudrala R."/>
            <person name="Wang J."/>
            <person name="Wong G.K."/>
            <person name="Yang H."/>
        </authorList>
    </citation>
    <scope>NUCLEOTIDE SEQUENCE [LARGE SCALE GENOMIC DNA]</scope>
    <source>
        <strain evidence="3">cv. 93-11</strain>
    </source>
</reference>
<dbReference type="EMBL" id="CM000126">
    <property type="protein sequence ID" value="EAY74148.1"/>
    <property type="molecule type" value="Genomic_DNA"/>
</dbReference>
<proteinExistence type="predicted"/>
<name>A2WQA2_ORYSI</name>
<protein>
    <submittedName>
        <fullName evidence="2">Uncharacterized protein</fullName>
    </submittedName>
</protein>